<evidence type="ECO:0000259" key="5">
    <source>
        <dbReference type="PROSITE" id="PS51017"/>
    </source>
</evidence>
<accession>A0A8K0MG56</accession>
<dbReference type="GO" id="GO:0006355">
    <property type="term" value="P:regulation of DNA-templated transcription"/>
    <property type="evidence" value="ECO:0007669"/>
    <property type="project" value="TreeGrafter"/>
</dbReference>
<keyword evidence="2 3" id="KW-0539">Nucleus</keyword>
<evidence type="ECO:0000256" key="2">
    <source>
        <dbReference type="ARBA" id="ARBA00023242"/>
    </source>
</evidence>
<gene>
    <name evidence="6" type="ORF">FNV43_RR14222</name>
</gene>
<evidence type="ECO:0000313" key="7">
    <source>
        <dbReference type="Proteomes" id="UP000796880"/>
    </source>
</evidence>
<proteinExistence type="predicted"/>
<feature type="domain" description="CCT" evidence="5">
    <location>
        <begin position="306"/>
        <end position="348"/>
    </location>
</feature>
<keyword evidence="7" id="KW-1185">Reference proteome</keyword>
<evidence type="ECO:0000256" key="3">
    <source>
        <dbReference type="PROSITE-ProRule" id="PRU00357"/>
    </source>
</evidence>
<dbReference type="GO" id="GO:0005634">
    <property type="term" value="C:nucleus"/>
    <property type="evidence" value="ECO:0007669"/>
    <property type="project" value="UniProtKB-SubCell"/>
</dbReference>
<sequence>MCNKSSLRPPDVVRTRSMINNKAKPTSTKSLKPAARKTRTKTRKPKYLSLRLKLSQQQHQTPNCSDEMSGHHQLNLFPLHPENMVDDKLVSDINDDNNVAYLFHAEGGDTLNGLLTTTATTTATTTPATTMSSGEDSMSYAYSYRAQDQCSEEINDYKAKCLVRTAMRNRERDMSEEKWVCYSEVVEKKEVEEVTSSGSGSDCVADDLWFQSRSTKGLLALKLDYQGILNAWSDKGPLYIHAHGDLDASPQTVPDLHDDKSSNVMDGLDSSAGNVWKVPENGGNASSILKIKEEVGGKGDWKMGQREASLLRYKEKRQSRLFSKRIRYEVRKLNAEKRPRMKGRFVKRS</sequence>
<dbReference type="PROSITE" id="PS51017">
    <property type="entry name" value="CCT"/>
    <property type="match status" value="1"/>
</dbReference>
<dbReference type="PANTHER" id="PTHR31874">
    <property type="entry name" value="CCT MOTIF FAMILY PROTEIN, EXPRESSED"/>
    <property type="match status" value="1"/>
</dbReference>
<reference evidence="6" key="1">
    <citation type="submission" date="2020-03" db="EMBL/GenBank/DDBJ databases">
        <title>A high-quality chromosome-level genome assembly of a woody plant with both climbing and erect habits, Rhamnella rubrinervis.</title>
        <authorList>
            <person name="Lu Z."/>
            <person name="Yang Y."/>
            <person name="Zhu X."/>
            <person name="Sun Y."/>
        </authorList>
    </citation>
    <scope>NUCLEOTIDE SEQUENCE</scope>
    <source>
        <strain evidence="6">BYM</strain>
        <tissue evidence="6">Leaf</tissue>
    </source>
</reference>
<comment type="caution">
    <text evidence="6">The sequence shown here is derived from an EMBL/GenBank/DDBJ whole genome shotgun (WGS) entry which is preliminary data.</text>
</comment>
<evidence type="ECO:0000256" key="4">
    <source>
        <dbReference type="SAM" id="MobiDB-lite"/>
    </source>
</evidence>
<dbReference type="Pfam" id="PF06203">
    <property type="entry name" value="CCT"/>
    <property type="match status" value="1"/>
</dbReference>
<dbReference type="OrthoDB" id="153872at2759"/>
<protein>
    <recommendedName>
        <fullName evidence="5">CCT domain-containing protein</fullName>
    </recommendedName>
</protein>
<dbReference type="EMBL" id="VOIH02000006">
    <property type="protein sequence ID" value="KAF3444530.1"/>
    <property type="molecule type" value="Genomic_DNA"/>
</dbReference>
<dbReference type="InterPro" id="IPR052453">
    <property type="entry name" value="CONSTANS-like_ZF"/>
</dbReference>
<feature type="region of interest" description="Disordered" evidence="4">
    <location>
        <begin position="18"/>
        <end position="43"/>
    </location>
</feature>
<dbReference type="Proteomes" id="UP000796880">
    <property type="component" value="Unassembled WGS sequence"/>
</dbReference>
<dbReference type="InterPro" id="IPR010402">
    <property type="entry name" value="CCT_domain"/>
</dbReference>
<dbReference type="AlphaFoldDB" id="A0A8K0MG56"/>
<organism evidence="6 7">
    <name type="scientific">Rhamnella rubrinervis</name>
    <dbReference type="NCBI Taxonomy" id="2594499"/>
    <lineage>
        <taxon>Eukaryota</taxon>
        <taxon>Viridiplantae</taxon>
        <taxon>Streptophyta</taxon>
        <taxon>Embryophyta</taxon>
        <taxon>Tracheophyta</taxon>
        <taxon>Spermatophyta</taxon>
        <taxon>Magnoliopsida</taxon>
        <taxon>eudicotyledons</taxon>
        <taxon>Gunneridae</taxon>
        <taxon>Pentapetalae</taxon>
        <taxon>rosids</taxon>
        <taxon>fabids</taxon>
        <taxon>Rosales</taxon>
        <taxon>Rhamnaceae</taxon>
        <taxon>rhamnoid group</taxon>
        <taxon>Rhamneae</taxon>
        <taxon>Rhamnella</taxon>
    </lineage>
</organism>
<feature type="compositionally biased region" description="Basic residues" evidence="4">
    <location>
        <begin position="34"/>
        <end position="43"/>
    </location>
</feature>
<name>A0A8K0MG56_9ROSA</name>
<evidence type="ECO:0000313" key="6">
    <source>
        <dbReference type="EMBL" id="KAF3444530.1"/>
    </source>
</evidence>
<feature type="compositionally biased region" description="Polar residues" evidence="4">
    <location>
        <begin position="18"/>
        <end position="30"/>
    </location>
</feature>
<comment type="subcellular location">
    <subcellularLocation>
        <location evidence="1 3">Nucleus</location>
    </subcellularLocation>
</comment>
<dbReference type="PANTHER" id="PTHR31874:SF25">
    <property type="entry name" value="CCT MOTIF FAMILY PROTEIN"/>
    <property type="match status" value="1"/>
</dbReference>
<evidence type="ECO:0000256" key="1">
    <source>
        <dbReference type="ARBA" id="ARBA00004123"/>
    </source>
</evidence>